<dbReference type="InterPro" id="IPR043137">
    <property type="entry name" value="GGT_ssub_C"/>
</dbReference>
<evidence type="ECO:0000313" key="7">
    <source>
        <dbReference type="Proteomes" id="UP000760480"/>
    </source>
</evidence>
<evidence type="ECO:0000256" key="3">
    <source>
        <dbReference type="ARBA" id="ARBA00022801"/>
    </source>
</evidence>
<accession>A0ABX1TGN1</accession>
<dbReference type="Gene3D" id="3.60.20.40">
    <property type="match status" value="1"/>
</dbReference>
<comment type="similarity">
    <text evidence="1">Belongs to the gamma-glutamyltransferase family.</text>
</comment>
<organism evidence="6 7">
    <name type="scientific">Candidatus Competibacter phosphatis</name>
    <dbReference type="NCBI Taxonomy" id="221280"/>
    <lineage>
        <taxon>Bacteria</taxon>
        <taxon>Pseudomonadati</taxon>
        <taxon>Pseudomonadota</taxon>
        <taxon>Gammaproteobacteria</taxon>
        <taxon>Candidatus Competibacteraceae</taxon>
        <taxon>Candidatus Competibacter</taxon>
    </lineage>
</organism>
<sequence>MTESQALRGGVASGHPCVTAAACDILRVGGNAFDAAVAAGFAAAVAEPALTSLGGGGFLLARTAQGRAMLFDFFVDTPGRGLQPSQLEPHFLPVTVRFPGSEQVFNAGMGSVAVPGVLRGYLHVHRRLGRLPLREVLAPAVGLARDGVAINAKQAYFLDLLVPILTLTAAGRTLFQPGGRYLGEGDVYRNPELAAFLETLPLEGEREFYEGELARRLIFDMNESGGLLTAADLAAYRVIERKPLPVDYRGCRLLTNPPPSFGGSLIALSLRLLEARDVAKLGFGSPAHLALLVAVMEEVDRRRAEGYLSPADLSGSGLNESMERVRTASGGTTHVSVCDAEGNAASMTTSNGEGSGYCVPGTGIMLNNMMGEDDLHPEGFHVSPPGMRVASMMAPSLLLSDDRVQLVLGSGGSKRIRTAMLQVIGNVVDFAMSPRAAVEAPRLHWDGQHAQVEPGFAEAALVDLAARWPLNRWPVQDVYFGGVHAVAPDGQGAGDPRRGGHAAVLDRA</sequence>
<dbReference type="InterPro" id="IPR029055">
    <property type="entry name" value="Ntn_hydrolases_N"/>
</dbReference>
<dbReference type="InterPro" id="IPR051792">
    <property type="entry name" value="GGT_bact"/>
</dbReference>
<keyword evidence="4" id="KW-0865">Zymogen</keyword>
<feature type="region of interest" description="Disordered" evidence="5">
    <location>
        <begin position="489"/>
        <end position="508"/>
    </location>
</feature>
<proteinExistence type="inferred from homology"/>
<dbReference type="InterPro" id="IPR043138">
    <property type="entry name" value="GGT_lsub"/>
</dbReference>
<dbReference type="PANTHER" id="PTHR43199:SF1">
    <property type="entry name" value="GLUTATHIONE HYDROLASE PROENZYME"/>
    <property type="match status" value="1"/>
</dbReference>
<name>A0ABX1TGN1_9GAMM</name>
<reference evidence="6 7" key="1">
    <citation type="submission" date="2019-03" db="EMBL/GenBank/DDBJ databases">
        <title>Metabolic reconstructions from genomes of highly enriched 'Candidatus Accumulibacter' and 'Candidatus Competibacter' bioreactor populations.</title>
        <authorList>
            <person name="Annavajhala M.K."/>
            <person name="Welles L."/>
            <person name="Abbas B."/>
            <person name="Sorokin D."/>
            <person name="Park H."/>
            <person name="Van Loosdrecht M."/>
            <person name="Chandran K."/>
        </authorList>
    </citation>
    <scope>NUCLEOTIDE SEQUENCE [LARGE SCALE GENOMIC DNA]</scope>
    <source>
        <strain evidence="6 7">SBR_G</strain>
    </source>
</reference>
<dbReference type="PRINTS" id="PR01210">
    <property type="entry name" value="GGTRANSPTASE"/>
</dbReference>
<dbReference type="Pfam" id="PF01019">
    <property type="entry name" value="G_glu_transpept"/>
    <property type="match status" value="2"/>
</dbReference>
<protein>
    <submittedName>
        <fullName evidence="6">Gamma-glutamyltransferase</fullName>
    </submittedName>
</protein>
<dbReference type="EMBL" id="SPMZ01000013">
    <property type="protein sequence ID" value="NMQ18533.1"/>
    <property type="molecule type" value="Genomic_DNA"/>
</dbReference>
<keyword evidence="2" id="KW-0808">Transferase</keyword>
<keyword evidence="3" id="KW-0378">Hydrolase</keyword>
<dbReference type="RefSeq" id="WP_169247790.1">
    <property type="nucleotide sequence ID" value="NZ_SPMZ01000013.1"/>
</dbReference>
<keyword evidence="7" id="KW-1185">Reference proteome</keyword>
<evidence type="ECO:0000256" key="4">
    <source>
        <dbReference type="ARBA" id="ARBA00023145"/>
    </source>
</evidence>
<gene>
    <name evidence="6" type="ORF">E4P82_04570</name>
</gene>
<dbReference type="PANTHER" id="PTHR43199">
    <property type="entry name" value="GLUTATHIONE HYDROLASE"/>
    <property type="match status" value="1"/>
</dbReference>
<dbReference type="SUPFAM" id="SSF56235">
    <property type="entry name" value="N-terminal nucleophile aminohydrolases (Ntn hydrolases)"/>
    <property type="match status" value="1"/>
</dbReference>
<evidence type="ECO:0000256" key="5">
    <source>
        <dbReference type="SAM" id="MobiDB-lite"/>
    </source>
</evidence>
<evidence type="ECO:0000313" key="6">
    <source>
        <dbReference type="EMBL" id="NMQ18533.1"/>
    </source>
</evidence>
<dbReference type="Gene3D" id="1.10.246.130">
    <property type="match status" value="1"/>
</dbReference>
<dbReference type="Proteomes" id="UP000760480">
    <property type="component" value="Unassembled WGS sequence"/>
</dbReference>
<evidence type="ECO:0000256" key="2">
    <source>
        <dbReference type="ARBA" id="ARBA00022679"/>
    </source>
</evidence>
<comment type="caution">
    <text evidence="6">The sequence shown here is derived from an EMBL/GenBank/DDBJ whole genome shotgun (WGS) entry which is preliminary data.</text>
</comment>
<evidence type="ECO:0000256" key="1">
    <source>
        <dbReference type="ARBA" id="ARBA00009381"/>
    </source>
</evidence>